<protein>
    <submittedName>
        <fullName evidence="1">Uncharacterized protein</fullName>
    </submittedName>
</protein>
<gene>
    <name evidence="1" type="ORF">Apa02nite_049070</name>
</gene>
<organism evidence="1 2">
    <name type="scientific">Actinoplanes palleronii</name>
    <dbReference type="NCBI Taxonomy" id="113570"/>
    <lineage>
        <taxon>Bacteria</taxon>
        <taxon>Bacillati</taxon>
        <taxon>Actinomycetota</taxon>
        <taxon>Actinomycetes</taxon>
        <taxon>Micromonosporales</taxon>
        <taxon>Micromonosporaceae</taxon>
        <taxon>Actinoplanes</taxon>
    </lineage>
</organism>
<keyword evidence="2" id="KW-1185">Reference proteome</keyword>
<dbReference type="EMBL" id="BOMS01000073">
    <property type="protein sequence ID" value="GIE68799.1"/>
    <property type="molecule type" value="Genomic_DNA"/>
</dbReference>
<proteinExistence type="predicted"/>
<reference evidence="1 2" key="1">
    <citation type="submission" date="2021-01" db="EMBL/GenBank/DDBJ databases">
        <title>Whole genome shotgun sequence of Actinoplanes palleronii NBRC 14916.</title>
        <authorList>
            <person name="Komaki H."/>
            <person name="Tamura T."/>
        </authorList>
    </citation>
    <scope>NUCLEOTIDE SEQUENCE [LARGE SCALE GENOMIC DNA]</scope>
    <source>
        <strain evidence="1 2">NBRC 14916</strain>
    </source>
</reference>
<dbReference type="RefSeq" id="WP_157441946.1">
    <property type="nucleotide sequence ID" value="NZ_BAAATY010000048.1"/>
</dbReference>
<dbReference type="Proteomes" id="UP000624709">
    <property type="component" value="Unassembled WGS sequence"/>
</dbReference>
<evidence type="ECO:0000313" key="2">
    <source>
        <dbReference type="Proteomes" id="UP000624709"/>
    </source>
</evidence>
<sequence>MDEMRAVRDSLVDLLHLEGDRLRRAEPDLRLYAGSRHLPTGVLSCWLTVTPPDAARPSMEISIDLLGETGRYRLRSDIATFGGRIDAEWDSGPELRPLDELVPSLRRFYTLHADLSLRLAREE</sequence>
<evidence type="ECO:0000313" key="1">
    <source>
        <dbReference type="EMBL" id="GIE68799.1"/>
    </source>
</evidence>
<name>A0ABQ4BDQ2_9ACTN</name>
<accession>A0ABQ4BDQ2</accession>
<comment type="caution">
    <text evidence="1">The sequence shown here is derived from an EMBL/GenBank/DDBJ whole genome shotgun (WGS) entry which is preliminary data.</text>
</comment>